<protein>
    <submittedName>
        <fullName evidence="1">Uncharacterized protein</fullName>
    </submittedName>
</protein>
<organism evidence="1 2">
    <name type="scientific">Rhododendron molle</name>
    <name type="common">Chinese azalea</name>
    <name type="synonym">Azalea mollis</name>
    <dbReference type="NCBI Taxonomy" id="49168"/>
    <lineage>
        <taxon>Eukaryota</taxon>
        <taxon>Viridiplantae</taxon>
        <taxon>Streptophyta</taxon>
        <taxon>Embryophyta</taxon>
        <taxon>Tracheophyta</taxon>
        <taxon>Spermatophyta</taxon>
        <taxon>Magnoliopsida</taxon>
        <taxon>eudicotyledons</taxon>
        <taxon>Gunneridae</taxon>
        <taxon>Pentapetalae</taxon>
        <taxon>asterids</taxon>
        <taxon>Ericales</taxon>
        <taxon>Ericaceae</taxon>
        <taxon>Ericoideae</taxon>
        <taxon>Rhodoreae</taxon>
        <taxon>Rhododendron</taxon>
    </lineage>
</organism>
<evidence type="ECO:0000313" key="1">
    <source>
        <dbReference type="EMBL" id="KAI8562669.1"/>
    </source>
</evidence>
<name>A0ACC0PBZ9_RHOML</name>
<evidence type="ECO:0000313" key="2">
    <source>
        <dbReference type="Proteomes" id="UP001062846"/>
    </source>
</evidence>
<comment type="caution">
    <text evidence="1">The sequence shown here is derived from an EMBL/GenBank/DDBJ whole genome shotgun (WGS) entry which is preliminary data.</text>
</comment>
<dbReference type="EMBL" id="CM046390">
    <property type="protein sequence ID" value="KAI8562669.1"/>
    <property type="molecule type" value="Genomic_DNA"/>
</dbReference>
<reference evidence="1" key="1">
    <citation type="submission" date="2022-02" db="EMBL/GenBank/DDBJ databases">
        <title>Plant Genome Project.</title>
        <authorList>
            <person name="Zhang R.-G."/>
        </authorList>
    </citation>
    <scope>NUCLEOTIDE SEQUENCE</scope>
    <source>
        <strain evidence="1">AT1</strain>
    </source>
</reference>
<keyword evidence="2" id="KW-1185">Reference proteome</keyword>
<gene>
    <name evidence="1" type="ORF">RHMOL_Rhmol03G0052600</name>
</gene>
<sequence>MASSSNVNTSSPREKYPYPTEFDVLDFVPKLLSEGNYDSWKSSMRDFIDSRGLIGFIDGMAADQPEESNRDDYMAWKRSDNLVRRWILATLSEETRLRVLRFKTAKDLWTELAKIFDATRSLWQREYGQGHYLALHKAAINGDWDEARGIIEREPDAVRTPITPFSQTALSVAISSASAGRSRFVRELLEKMTPEDVMLVDYRGRTALHRAATAYNMEGAKMLVRKNPDLPKVFDNRGRTALHRAAYYGLRDMVLYLKGVTREDILLADDHRGASLLCLLTRGELYDIALTLLQQKPELACMEPNPFDIIVEKHSSFPSGNSFNFWQRLIYLG</sequence>
<accession>A0ACC0PBZ9</accession>
<proteinExistence type="predicted"/>
<dbReference type="Proteomes" id="UP001062846">
    <property type="component" value="Chromosome 3"/>
</dbReference>